<keyword evidence="3" id="KW-0732">Signal</keyword>
<dbReference type="OMA" id="EDIACTK"/>
<evidence type="ECO:0000256" key="1">
    <source>
        <dbReference type="SAM" id="MobiDB-lite"/>
    </source>
</evidence>
<organism evidence="4 5">
    <name type="scientific">Folsomia candida</name>
    <name type="common">Springtail</name>
    <dbReference type="NCBI Taxonomy" id="158441"/>
    <lineage>
        <taxon>Eukaryota</taxon>
        <taxon>Metazoa</taxon>
        <taxon>Ecdysozoa</taxon>
        <taxon>Arthropoda</taxon>
        <taxon>Hexapoda</taxon>
        <taxon>Collembola</taxon>
        <taxon>Entomobryomorpha</taxon>
        <taxon>Isotomoidea</taxon>
        <taxon>Isotomidae</taxon>
        <taxon>Proisotominae</taxon>
        <taxon>Folsomia</taxon>
    </lineage>
</organism>
<dbReference type="AlphaFoldDB" id="A0A226E4X0"/>
<sequence length="369" mass="41946">MNISFARLWLLAVGAFEVTLAINRCSHSMNYRDLCPNPMMVSSGRSITSHDDGDKDDMEIRLTRRYNGTCEFFRNDDEVTSVGGIHVMDYAWPFSTAATCDHVVKLVLDRDTIYGMEKESVCDKELGIKVLEGVTMWHNFTLKSTRFSFEDIISNYGDSPFDLLCTHIPKFVLLLFETYRDSKCSLVVQQYRVNDRRSNNCEYLKTPLHYFRFCGVYPCSRFSSILHELKLIARRIPNANLMEQSPTAESQEQNNHLRVEPYLQPDGMYNQKLSNLEGSNIATPTTTTTTTTTEDPASMSDGTLGDPKPIDYAEWAVRLFFPLMGVAFIFLLLSILKGRYANELCAKQGNPPAHYLGSIISLDKHGLKM</sequence>
<dbReference type="Proteomes" id="UP000198287">
    <property type="component" value="Unassembled WGS sequence"/>
</dbReference>
<feature type="compositionally biased region" description="Low complexity" evidence="1">
    <location>
        <begin position="283"/>
        <end position="293"/>
    </location>
</feature>
<proteinExistence type="predicted"/>
<feature type="signal peptide" evidence="3">
    <location>
        <begin position="1"/>
        <end position="21"/>
    </location>
</feature>
<dbReference type="EMBL" id="LNIX01000007">
    <property type="protein sequence ID" value="OXA51546.1"/>
    <property type="molecule type" value="Genomic_DNA"/>
</dbReference>
<feature type="chain" id="PRO_5012623953" description="CUB domain-containing protein" evidence="3">
    <location>
        <begin position="22"/>
        <end position="369"/>
    </location>
</feature>
<evidence type="ECO:0008006" key="6">
    <source>
        <dbReference type="Google" id="ProtNLM"/>
    </source>
</evidence>
<keyword evidence="5" id="KW-1185">Reference proteome</keyword>
<feature type="transmembrane region" description="Helical" evidence="2">
    <location>
        <begin position="315"/>
        <end position="336"/>
    </location>
</feature>
<feature type="region of interest" description="Disordered" evidence="1">
    <location>
        <begin position="279"/>
        <end position="303"/>
    </location>
</feature>
<evidence type="ECO:0000256" key="3">
    <source>
        <dbReference type="SAM" id="SignalP"/>
    </source>
</evidence>
<keyword evidence="2" id="KW-0472">Membrane</keyword>
<comment type="caution">
    <text evidence="4">The sequence shown here is derived from an EMBL/GenBank/DDBJ whole genome shotgun (WGS) entry which is preliminary data.</text>
</comment>
<gene>
    <name evidence="4" type="ORF">Fcan01_13335</name>
</gene>
<protein>
    <recommendedName>
        <fullName evidence="6">CUB domain-containing protein</fullName>
    </recommendedName>
</protein>
<evidence type="ECO:0000313" key="5">
    <source>
        <dbReference type="Proteomes" id="UP000198287"/>
    </source>
</evidence>
<evidence type="ECO:0000313" key="4">
    <source>
        <dbReference type="EMBL" id="OXA51546.1"/>
    </source>
</evidence>
<keyword evidence="2" id="KW-1133">Transmembrane helix</keyword>
<keyword evidence="2" id="KW-0812">Transmembrane</keyword>
<evidence type="ECO:0000256" key="2">
    <source>
        <dbReference type="SAM" id="Phobius"/>
    </source>
</evidence>
<accession>A0A226E4X0</accession>
<reference evidence="4 5" key="1">
    <citation type="submission" date="2015-12" db="EMBL/GenBank/DDBJ databases">
        <title>The genome of Folsomia candida.</title>
        <authorList>
            <person name="Faddeeva A."/>
            <person name="Derks M.F."/>
            <person name="Anvar Y."/>
            <person name="Smit S."/>
            <person name="Van Straalen N."/>
            <person name="Roelofs D."/>
        </authorList>
    </citation>
    <scope>NUCLEOTIDE SEQUENCE [LARGE SCALE GENOMIC DNA]</scope>
    <source>
        <strain evidence="4 5">VU population</strain>
        <tissue evidence="4">Whole body</tissue>
    </source>
</reference>
<name>A0A226E4X0_FOLCA</name>